<organism evidence="1 2">
    <name type="scientific">Actinacidiphila oryziradicis</name>
    <dbReference type="NCBI Taxonomy" id="2571141"/>
    <lineage>
        <taxon>Bacteria</taxon>
        <taxon>Bacillati</taxon>
        <taxon>Actinomycetota</taxon>
        <taxon>Actinomycetes</taxon>
        <taxon>Kitasatosporales</taxon>
        <taxon>Streptomycetaceae</taxon>
        <taxon>Actinacidiphila</taxon>
    </lineage>
</organism>
<gene>
    <name evidence="1" type="ORF">FCI23_54205</name>
</gene>
<dbReference type="RefSeq" id="WP_136731565.1">
    <property type="nucleotide sequence ID" value="NZ_SUMC01000242.1"/>
</dbReference>
<keyword evidence="2" id="KW-1185">Reference proteome</keyword>
<dbReference type="Proteomes" id="UP000305778">
    <property type="component" value="Unassembled WGS sequence"/>
</dbReference>
<dbReference type="EMBL" id="SUMC01000242">
    <property type="protein sequence ID" value="TJZ93665.1"/>
    <property type="molecule type" value="Genomic_DNA"/>
</dbReference>
<evidence type="ECO:0000313" key="1">
    <source>
        <dbReference type="EMBL" id="TJZ93665.1"/>
    </source>
</evidence>
<evidence type="ECO:0000313" key="2">
    <source>
        <dbReference type="Proteomes" id="UP000305778"/>
    </source>
</evidence>
<proteinExistence type="predicted"/>
<comment type="caution">
    <text evidence="1">The sequence shown here is derived from an EMBL/GenBank/DDBJ whole genome shotgun (WGS) entry which is preliminary data.</text>
</comment>
<sequence length="105" mass="11612">MNATAEQAAATLPQRVADAWAAQWDEHCAGRTGRDREAEGRRRLATLTRTAVDRCRGKHEHLLTTKPTALDRRLCDRLARDLDTLRGTVPDLLGASLVLPQDSDP</sequence>
<protein>
    <submittedName>
        <fullName evidence="1">Uncharacterized protein</fullName>
    </submittedName>
</protein>
<accession>A0A4U0REE6</accession>
<name>A0A4U0REE6_9ACTN</name>
<reference evidence="1 2" key="1">
    <citation type="submission" date="2019-04" db="EMBL/GenBank/DDBJ databases">
        <title>Streptomyces oryziradicis sp. nov., a novel actinomycete isolated from rhizosphere soil of rice (Oryza sativa L.).</title>
        <authorList>
            <person name="Li C."/>
        </authorList>
    </citation>
    <scope>NUCLEOTIDE SEQUENCE [LARGE SCALE GENOMIC DNA]</scope>
    <source>
        <strain evidence="1 2">NEAU-C40</strain>
    </source>
</reference>
<dbReference type="AlphaFoldDB" id="A0A4U0REE6"/>